<protein>
    <submittedName>
        <fullName evidence="2">Uncharacterized protein</fullName>
    </submittedName>
</protein>
<dbReference type="Pfam" id="PF18895">
    <property type="entry name" value="T4SS_pilin"/>
    <property type="match status" value="1"/>
</dbReference>
<organism evidence="2 3">
    <name type="scientific">Candidatus Nomurabacteria bacterium GW2011_GWC2_42_20</name>
    <dbReference type="NCBI Taxonomy" id="1618756"/>
    <lineage>
        <taxon>Bacteria</taxon>
        <taxon>Candidatus Nomuraibacteriota</taxon>
    </lineage>
</organism>
<evidence type="ECO:0000313" key="3">
    <source>
        <dbReference type="Proteomes" id="UP000034704"/>
    </source>
</evidence>
<dbReference type="STRING" id="1618756.UV12_C0001G0087"/>
<evidence type="ECO:0000313" key="2">
    <source>
        <dbReference type="EMBL" id="KKS48392.1"/>
    </source>
</evidence>
<dbReference type="AlphaFoldDB" id="A0A0G0ZI16"/>
<keyword evidence="1" id="KW-0472">Membrane</keyword>
<name>A0A0G0ZI16_9BACT</name>
<proteinExistence type="predicted"/>
<reference evidence="2 3" key="1">
    <citation type="journal article" date="2015" name="Nature">
        <title>rRNA introns, odd ribosomes, and small enigmatic genomes across a large radiation of phyla.</title>
        <authorList>
            <person name="Brown C.T."/>
            <person name="Hug L.A."/>
            <person name="Thomas B.C."/>
            <person name="Sharon I."/>
            <person name="Castelle C.J."/>
            <person name="Singh A."/>
            <person name="Wilkins M.J."/>
            <person name="Williams K.H."/>
            <person name="Banfield J.F."/>
        </authorList>
    </citation>
    <scope>NUCLEOTIDE SEQUENCE [LARGE SCALE GENOMIC DNA]</scope>
</reference>
<dbReference type="Proteomes" id="UP000034704">
    <property type="component" value="Unassembled WGS sequence"/>
</dbReference>
<comment type="caution">
    <text evidence="2">The sequence shown here is derived from an EMBL/GenBank/DDBJ whole genome shotgun (WGS) entry which is preliminary data.</text>
</comment>
<keyword evidence="1" id="KW-0812">Transmembrane</keyword>
<feature type="transmembrane region" description="Helical" evidence="1">
    <location>
        <begin position="20"/>
        <end position="41"/>
    </location>
</feature>
<feature type="transmembrane region" description="Helical" evidence="1">
    <location>
        <begin position="61"/>
        <end position="81"/>
    </location>
</feature>
<evidence type="ECO:0000256" key="1">
    <source>
        <dbReference type="SAM" id="Phobius"/>
    </source>
</evidence>
<dbReference type="EMBL" id="LCDG01000001">
    <property type="protein sequence ID" value="KKS48392.1"/>
    <property type="molecule type" value="Genomic_DNA"/>
</dbReference>
<dbReference type="InterPro" id="IPR043993">
    <property type="entry name" value="T4SS_pilin"/>
</dbReference>
<keyword evidence="1" id="KW-1133">Transmembrane helix</keyword>
<accession>A0A0G0ZI16</accession>
<sequence length="98" mass="10450">MTLKTFIIGDATHTGLIAQIVEPVIGLMLAGAIFFFIWNVFKVITQSNKPDELAELKSRVIWGLVAIAAMASVWGLVNLILGSTGLNTGAVINIRTGP</sequence>
<gene>
    <name evidence="2" type="ORF">UV12_C0001G0087</name>
</gene>